<feature type="domain" description="Phospholipid/glycerol acyltransferase" evidence="3">
    <location>
        <begin position="33"/>
        <end position="145"/>
    </location>
</feature>
<dbReference type="EC" id="2.3.1.51" evidence="4"/>
<dbReference type="SMART" id="SM00563">
    <property type="entry name" value="PlsC"/>
    <property type="match status" value="1"/>
</dbReference>
<proteinExistence type="predicted"/>
<evidence type="ECO:0000256" key="2">
    <source>
        <dbReference type="ARBA" id="ARBA00023315"/>
    </source>
</evidence>
<evidence type="ECO:0000313" key="4">
    <source>
        <dbReference type="EMBL" id="KUG04667.1"/>
    </source>
</evidence>
<evidence type="ECO:0000259" key="3">
    <source>
        <dbReference type="SMART" id="SM00563"/>
    </source>
</evidence>
<reference evidence="4" key="1">
    <citation type="journal article" date="2015" name="Proc. Natl. Acad. Sci. U.S.A.">
        <title>Networks of energetic and metabolic interactions define dynamics in microbial communities.</title>
        <authorList>
            <person name="Embree M."/>
            <person name="Liu J.K."/>
            <person name="Al-Bassam M.M."/>
            <person name="Zengler K."/>
        </authorList>
    </citation>
    <scope>NUCLEOTIDE SEQUENCE</scope>
</reference>
<protein>
    <submittedName>
        <fullName evidence="4">1-acyl-sn-glycerol-3-phosphate acyltransferase</fullName>
        <ecNumber evidence="4">2.3.1.51</ecNumber>
    </submittedName>
</protein>
<dbReference type="Pfam" id="PF01553">
    <property type="entry name" value="Acyltransferase"/>
    <property type="match status" value="1"/>
</dbReference>
<sequence>MFYYFIRGLVKFALLFLGLKYEGIHNLPKKGPAIIAANHISSWDPFLVAVASPRPVYFLAKAELYNNRLLAAILKGLHAFPVKRGTADRGAIRKALDILNKGRFLGIFPEGTRTTDTAVQAAQTGAAMLALKSGAELIPVACIGTARRIPWGWGRTKLTVRVGSPMDLSVYREQKANSATLEKLSSEIIKEINLLLSD</sequence>
<dbReference type="PANTHER" id="PTHR10434">
    <property type="entry name" value="1-ACYL-SN-GLYCEROL-3-PHOSPHATE ACYLTRANSFERASE"/>
    <property type="match status" value="1"/>
</dbReference>
<accession>A0A0W8E7Q2</accession>
<gene>
    <name evidence="4" type="ORF">ASZ90_017806</name>
</gene>
<keyword evidence="2 4" id="KW-0012">Acyltransferase</keyword>
<dbReference type="AlphaFoldDB" id="A0A0W8E7Q2"/>
<dbReference type="GO" id="GO:0006654">
    <property type="term" value="P:phosphatidic acid biosynthetic process"/>
    <property type="evidence" value="ECO:0007669"/>
    <property type="project" value="TreeGrafter"/>
</dbReference>
<dbReference type="CDD" id="cd07989">
    <property type="entry name" value="LPLAT_AGPAT-like"/>
    <property type="match status" value="1"/>
</dbReference>
<evidence type="ECO:0000256" key="1">
    <source>
        <dbReference type="ARBA" id="ARBA00022679"/>
    </source>
</evidence>
<dbReference type="InterPro" id="IPR002123">
    <property type="entry name" value="Plipid/glycerol_acylTrfase"/>
</dbReference>
<comment type="caution">
    <text evidence="4">The sequence shown here is derived from an EMBL/GenBank/DDBJ whole genome shotgun (WGS) entry which is preliminary data.</text>
</comment>
<dbReference type="GO" id="GO:0003841">
    <property type="term" value="F:1-acylglycerol-3-phosphate O-acyltransferase activity"/>
    <property type="evidence" value="ECO:0007669"/>
    <property type="project" value="UniProtKB-EC"/>
</dbReference>
<dbReference type="PANTHER" id="PTHR10434:SF11">
    <property type="entry name" value="1-ACYL-SN-GLYCEROL-3-PHOSPHATE ACYLTRANSFERASE"/>
    <property type="match status" value="1"/>
</dbReference>
<keyword evidence="1 4" id="KW-0808">Transferase</keyword>
<organism evidence="4">
    <name type="scientific">hydrocarbon metagenome</name>
    <dbReference type="NCBI Taxonomy" id="938273"/>
    <lineage>
        <taxon>unclassified sequences</taxon>
        <taxon>metagenomes</taxon>
        <taxon>ecological metagenomes</taxon>
    </lineage>
</organism>
<name>A0A0W8E7Q2_9ZZZZ</name>
<dbReference type="EMBL" id="LNQE01001842">
    <property type="protein sequence ID" value="KUG04667.1"/>
    <property type="molecule type" value="Genomic_DNA"/>
</dbReference>
<dbReference type="SUPFAM" id="SSF69593">
    <property type="entry name" value="Glycerol-3-phosphate (1)-acyltransferase"/>
    <property type="match status" value="1"/>
</dbReference>